<accession>A0A803NZ55</accession>
<dbReference type="Gramene" id="evm.model.02.2889">
    <property type="protein sequence ID" value="cds.evm.model.02.2889"/>
    <property type="gene ID" value="evm.TU.02.2889"/>
</dbReference>
<evidence type="ECO:0000313" key="2">
    <source>
        <dbReference type="Proteomes" id="UP000596661"/>
    </source>
</evidence>
<dbReference type="EMBL" id="UZAU01000238">
    <property type="status" value="NOT_ANNOTATED_CDS"/>
    <property type="molecule type" value="Genomic_DNA"/>
</dbReference>
<reference evidence="1" key="1">
    <citation type="submission" date="2018-11" db="EMBL/GenBank/DDBJ databases">
        <authorList>
            <person name="Grassa J C."/>
        </authorList>
    </citation>
    <scope>NUCLEOTIDE SEQUENCE [LARGE SCALE GENOMIC DNA]</scope>
</reference>
<dbReference type="AlphaFoldDB" id="A0A803NZ55"/>
<evidence type="ECO:0000313" key="1">
    <source>
        <dbReference type="EnsemblPlants" id="cds.evm.model.02.2889"/>
    </source>
</evidence>
<protein>
    <submittedName>
        <fullName evidence="1">Uncharacterized protein</fullName>
    </submittedName>
</protein>
<keyword evidence="2" id="KW-1185">Reference proteome</keyword>
<sequence>MRDLQELWIWGLQNFTNPSIWHLFGPMGSELAPSVHSRVMRVTMRGSRDKGFLEVVSALVWSVSIIVDRRMAIVA</sequence>
<dbReference type="Proteomes" id="UP000596661">
    <property type="component" value="Chromosome 2"/>
</dbReference>
<organism evidence="1 2">
    <name type="scientific">Cannabis sativa</name>
    <name type="common">Hemp</name>
    <name type="synonym">Marijuana</name>
    <dbReference type="NCBI Taxonomy" id="3483"/>
    <lineage>
        <taxon>Eukaryota</taxon>
        <taxon>Viridiplantae</taxon>
        <taxon>Streptophyta</taxon>
        <taxon>Embryophyta</taxon>
        <taxon>Tracheophyta</taxon>
        <taxon>Spermatophyta</taxon>
        <taxon>Magnoliopsida</taxon>
        <taxon>eudicotyledons</taxon>
        <taxon>Gunneridae</taxon>
        <taxon>Pentapetalae</taxon>
        <taxon>rosids</taxon>
        <taxon>fabids</taxon>
        <taxon>Rosales</taxon>
        <taxon>Cannabaceae</taxon>
        <taxon>Cannabis</taxon>
    </lineage>
</organism>
<name>A0A803NZ55_CANSA</name>
<dbReference type="EnsemblPlants" id="evm.model.02.2889">
    <property type="protein sequence ID" value="cds.evm.model.02.2889"/>
    <property type="gene ID" value="evm.TU.02.2889"/>
</dbReference>
<proteinExistence type="predicted"/>
<reference evidence="1" key="2">
    <citation type="submission" date="2021-03" db="UniProtKB">
        <authorList>
            <consortium name="EnsemblPlants"/>
        </authorList>
    </citation>
    <scope>IDENTIFICATION</scope>
</reference>